<keyword evidence="2" id="KW-1185">Reference proteome</keyword>
<dbReference type="Proteomes" id="UP000503447">
    <property type="component" value="Chromosome"/>
</dbReference>
<gene>
    <name evidence="1" type="ORF">FTUN_7745</name>
</gene>
<name>A0A6M5Z3M4_9BACT</name>
<proteinExistence type="predicted"/>
<organism evidence="1 2">
    <name type="scientific">Frigoriglobus tundricola</name>
    <dbReference type="NCBI Taxonomy" id="2774151"/>
    <lineage>
        <taxon>Bacteria</taxon>
        <taxon>Pseudomonadati</taxon>
        <taxon>Planctomycetota</taxon>
        <taxon>Planctomycetia</taxon>
        <taxon>Gemmatales</taxon>
        <taxon>Gemmataceae</taxon>
        <taxon>Frigoriglobus</taxon>
    </lineage>
</organism>
<protein>
    <submittedName>
        <fullName evidence="1">Uncharacterized protein</fullName>
    </submittedName>
</protein>
<dbReference type="KEGG" id="ftj:FTUN_7745"/>
<sequence>MISGARSANWSAVTIPFPAIRLRSSAATLTPEASRTANHSDFTGIRAAAADQFKRVDS</sequence>
<reference evidence="2" key="1">
    <citation type="submission" date="2020-05" db="EMBL/GenBank/DDBJ databases">
        <title>Frigoriglobus tundricola gen. nov., sp. nov., a psychrotolerant cellulolytic planctomycete of the family Gemmataceae with two divergent copies of 16S rRNA gene.</title>
        <authorList>
            <person name="Kulichevskaya I.S."/>
            <person name="Ivanova A.A."/>
            <person name="Naumoff D.G."/>
            <person name="Beletsky A.V."/>
            <person name="Rijpstra W.I.C."/>
            <person name="Sinninghe Damste J.S."/>
            <person name="Mardanov A.V."/>
            <person name="Ravin N.V."/>
            <person name="Dedysh S.N."/>
        </authorList>
    </citation>
    <scope>NUCLEOTIDE SEQUENCE [LARGE SCALE GENOMIC DNA]</scope>
    <source>
        <strain evidence="2">PL17</strain>
    </source>
</reference>
<accession>A0A6M5Z3M4</accession>
<dbReference type="EMBL" id="CP053452">
    <property type="protein sequence ID" value="QJX00121.1"/>
    <property type="molecule type" value="Genomic_DNA"/>
</dbReference>
<dbReference type="AlphaFoldDB" id="A0A6M5Z3M4"/>
<evidence type="ECO:0000313" key="1">
    <source>
        <dbReference type="EMBL" id="QJX00121.1"/>
    </source>
</evidence>
<evidence type="ECO:0000313" key="2">
    <source>
        <dbReference type="Proteomes" id="UP000503447"/>
    </source>
</evidence>